<evidence type="ECO:0000313" key="2">
    <source>
        <dbReference type="Proteomes" id="UP000680045"/>
    </source>
</evidence>
<evidence type="ECO:0000313" key="1">
    <source>
        <dbReference type="EMBL" id="MBR8645703.1"/>
    </source>
</evidence>
<organism evidence="1 2">
    <name type="scientific">Peribacillus frigoritolerans</name>
    <dbReference type="NCBI Taxonomy" id="450367"/>
    <lineage>
        <taxon>Bacteria</taxon>
        <taxon>Bacillati</taxon>
        <taxon>Bacillota</taxon>
        <taxon>Bacilli</taxon>
        <taxon>Bacillales</taxon>
        <taxon>Bacillaceae</taxon>
        <taxon>Peribacillus</taxon>
    </lineage>
</organism>
<gene>
    <name evidence="1" type="ORF">KEH51_21925</name>
</gene>
<protein>
    <submittedName>
        <fullName evidence="1">Uncharacterized protein</fullName>
    </submittedName>
</protein>
<proteinExistence type="predicted"/>
<name>A0A941FJ52_9BACI</name>
<comment type="caution">
    <text evidence="1">The sequence shown here is derived from an EMBL/GenBank/DDBJ whole genome shotgun (WGS) entry which is preliminary data.</text>
</comment>
<reference evidence="1" key="1">
    <citation type="submission" date="2021-04" db="EMBL/GenBank/DDBJ databases">
        <title>Whole genome sequencing of Enterococci isolates from hospitalized patients.</title>
        <authorList>
            <person name="Ogoti B.M."/>
            <person name="Onyambu F.G."/>
        </authorList>
    </citation>
    <scope>NUCLEOTIDE SEQUENCE</scope>
    <source>
        <strain evidence="1">242</strain>
    </source>
</reference>
<sequence length="56" mass="6114">MPGLVNAEVKETITRKDGAVVDNGALANNGEELTYTINAKYLSGKQDWTDIIVKTF</sequence>
<dbReference type="Proteomes" id="UP000680045">
    <property type="component" value="Unassembled WGS sequence"/>
</dbReference>
<accession>A0A941FJ52</accession>
<dbReference type="EMBL" id="JAGTPW010000048">
    <property type="protein sequence ID" value="MBR8645703.1"/>
    <property type="molecule type" value="Genomic_DNA"/>
</dbReference>
<dbReference type="AlphaFoldDB" id="A0A941FJ52"/>